<evidence type="ECO:0000313" key="2">
    <source>
        <dbReference type="Proteomes" id="UP000735302"/>
    </source>
</evidence>
<keyword evidence="2" id="KW-1185">Reference proteome</keyword>
<reference evidence="1 2" key="1">
    <citation type="journal article" date="2021" name="Elife">
        <title>Chloroplast acquisition without the gene transfer in kleptoplastic sea slugs, Plakobranchus ocellatus.</title>
        <authorList>
            <person name="Maeda T."/>
            <person name="Takahashi S."/>
            <person name="Yoshida T."/>
            <person name="Shimamura S."/>
            <person name="Takaki Y."/>
            <person name="Nagai Y."/>
            <person name="Toyoda A."/>
            <person name="Suzuki Y."/>
            <person name="Arimoto A."/>
            <person name="Ishii H."/>
            <person name="Satoh N."/>
            <person name="Nishiyama T."/>
            <person name="Hasebe M."/>
            <person name="Maruyama T."/>
            <person name="Minagawa J."/>
            <person name="Obokata J."/>
            <person name="Shigenobu S."/>
        </authorList>
    </citation>
    <scope>NUCLEOTIDE SEQUENCE [LARGE SCALE GENOMIC DNA]</scope>
</reference>
<sequence>MNLGETLTWKDTLDSMSPFFRQNAGRCVTHVRKIDVDAAWLCGQIVAQHTETTWSLDLYKQKNFSLRRRLKFLAVNLRNTRKMFSRSSRLTGVGGTVDSESALRSAETLLFRVRALLPTP</sequence>
<proteinExistence type="predicted"/>
<gene>
    <name evidence="1" type="ORF">PoB_003826000</name>
</gene>
<organism evidence="1 2">
    <name type="scientific">Plakobranchus ocellatus</name>
    <dbReference type="NCBI Taxonomy" id="259542"/>
    <lineage>
        <taxon>Eukaryota</taxon>
        <taxon>Metazoa</taxon>
        <taxon>Spiralia</taxon>
        <taxon>Lophotrochozoa</taxon>
        <taxon>Mollusca</taxon>
        <taxon>Gastropoda</taxon>
        <taxon>Heterobranchia</taxon>
        <taxon>Euthyneura</taxon>
        <taxon>Panpulmonata</taxon>
        <taxon>Sacoglossa</taxon>
        <taxon>Placobranchoidea</taxon>
        <taxon>Plakobranchidae</taxon>
        <taxon>Plakobranchus</taxon>
    </lineage>
</organism>
<protein>
    <submittedName>
        <fullName evidence="1">Uncharacterized protein</fullName>
    </submittedName>
</protein>
<dbReference type="EMBL" id="BLXT01004326">
    <property type="protein sequence ID" value="GFO11755.1"/>
    <property type="molecule type" value="Genomic_DNA"/>
</dbReference>
<dbReference type="Proteomes" id="UP000735302">
    <property type="component" value="Unassembled WGS sequence"/>
</dbReference>
<accession>A0AAV4ATU0</accession>
<evidence type="ECO:0000313" key="1">
    <source>
        <dbReference type="EMBL" id="GFO11755.1"/>
    </source>
</evidence>
<name>A0AAV4ATU0_9GAST</name>
<dbReference type="AlphaFoldDB" id="A0AAV4ATU0"/>
<comment type="caution">
    <text evidence="1">The sequence shown here is derived from an EMBL/GenBank/DDBJ whole genome shotgun (WGS) entry which is preliminary data.</text>
</comment>